<feature type="DNA-binding region" description="H-T-H motif" evidence="4">
    <location>
        <begin position="23"/>
        <end position="42"/>
    </location>
</feature>
<dbReference type="InterPro" id="IPR009057">
    <property type="entry name" value="Homeodomain-like_sf"/>
</dbReference>
<dbReference type="PANTHER" id="PTHR47506">
    <property type="entry name" value="TRANSCRIPTIONAL REGULATORY PROTEIN"/>
    <property type="match status" value="1"/>
</dbReference>
<dbReference type="InterPro" id="IPR001647">
    <property type="entry name" value="HTH_TetR"/>
</dbReference>
<dbReference type="SUPFAM" id="SSF46689">
    <property type="entry name" value="Homeodomain-like"/>
    <property type="match status" value="1"/>
</dbReference>
<dbReference type="PRINTS" id="PR00455">
    <property type="entry name" value="HTHTETR"/>
</dbReference>
<dbReference type="Proteomes" id="UP001158045">
    <property type="component" value="Unassembled WGS sequence"/>
</dbReference>
<evidence type="ECO:0000313" key="6">
    <source>
        <dbReference type="EMBL" id="MDH8678805.1"/>
    </source>
</evidence>
<keyword evidence="1" id="KW-0805">Transcription regulation</keyword>
<keyword evidence="7" id="KW-1185">Reference proteome</keyword>
<comment type="caution">
    <text evidence="6">The sequence shown here is derived from an EMBL/GenBank/DDBJ whole genome shotgun (WGS) entry which is preliminary data.</text>
</comment>
<dbReference type="PROSITE" id="PS50977">
    <property type="entry name" value="HTH_TETR_2"/>
    <property type="match status" value="1"/>
</dbReference>
<keyword evidence="2 4" id="KW-0238">DNA-binding</keyword>
<dbReference type="PANTHER" id="PTHR47506:SF6">
    <property type="entry name" value="HTH-TYPE TRANSCRIPTIONAL REPRESSOR NEMR"/>
    <property type="match status" value="1"/>
</dbReference>
<dbReference type="Pfam" id="PF00440">
    <property type="entry name" value="TetR_N"/>
    <property type="match status" value="1"/>
</dbReference>
<dbReference type="Gene3D" id="1.10.10.60">
    <property type="entry name" value="Homeodomain-like"/>
    <property type="match status" value="1"/>
</dbReference>
<accession>A0ABT6NEL4</accession>
<name>A0ABT6NEL4_9FIRM</name>
<dbReference type="EMBL" id="JARYZI010000007">
    <property type="protein sequence ID" value="MDH8678805.1"/>
    <property type="molecule type" value="Genomic_DNA"/>
</dbReference>
<dbReference type="Gene3D" id="1.10.357.10">
    <property type="entry name" value="Tetracycline Repressor, domain 2"/>
    <property type="match status" value="1"/>
</dbReference>
<evidence type="ECO:0000256" key="4">
    <source>
        <dbReference type="PROSITE-ProRule" id="PRU00335"/>
    </source>
</evidence>
<sequence>MDKKTEILDAAFSQFCRRGYSVVMSDIAKDVGIKTPSIYSHFSSKDEIILLVVERQIEEYCGFLDTLYANFQQLDWIHKLEKIYFDIIRYFKNADQVRFYKNILLIDQADLRKKCSAKVFDMELFHLSKLESVFPNESEGNALLFLSIIQGALEVELLFYESDDTAEAYITKIWRSYREKLGE</sequence>
<dbReference type="RefSeq" id="WP_281094695.1">
    <property type="nucleotide sequence ID" value="NZ_JARYZI010000007.1"/>
</dbReference>
<protein>
    <submittedName>
        <fullName evidence="6">TetR/AcrR family transcriptional regulator</fullName>
    </submittedName>
</protein>
<evidence type="ECO:0000313" key="7">
    <source>
        <dbReference type="Proteomes" id="UP001158045"/>
    </source>
</evidence>
<reference evidence="6 7" key="1">
    <citation type="submission" date="2023-04" db="EMBL/GenBank/DDBJ databases">
        <title>Fusibacter bizertensis strain WBS, isolated from littoral bottom sediments of the Arctic seas - biochemical and genomic analysis.</title>
        <authorList>
            <person name="Brioukhanov A.L."/>
        </authorList>
    </citation>
    <scope>NUCLEOTIDE SEQUENCE [LARGE SCALE GENOMIC DNA]</scope>
    <source>
        <strain evidence="6 7">WBS</strain>
    </source>
</reference>
<feature type="domain" description="HTH tetR-type" evidence="5">
    <location>
        <begin position="1"/>
        <end position="60"/>
    </location>
</feature>
<gene>
    <name evidence="6" type="ORF">QE109_11635</name>
</gene>
<keyword evidence="3" id="KW-0804">Transcription</keyword>
<evidence type="ECO:0000256" key="1">
    <source>
        <dbReference type="ARBA" id="ARBA00023015"/>
    </source>
</evidence>
<proteinExistence type="predicted"/>
<organism evidence="6 7">
    <name type="scientific">Fusibacter bizertensis</name>
    <dbReference type="NCBI Taxonomy" id="1488331"/>
    <lineage>
        <taxon>Bacteria</taxon>
        <taxon>Bacillati</taxon>
        <taxon>Bacillota</taxon>
        <taxon>Clostridia</taxon>
        <taxon>Eubacteriales</taxon>
        <taxon>Eubacteriales Family XII. Incertae Sedis</taxon>
        <taxon>Fusibacter</taxon>
    </lineage>
</organism>
<evidence type="ECO:0000256" key="3">
    <source>
        <dbReference type="ARBA" id="ARBA00023163"/>
    </source>
</evidence>
<evidence type="ECO:0000256" key="2">
    <source>
        <dbReference type="ARBA" id="ARBA00023125"/>
    </source>
</evidence>
<evidence type="ECO:0000259" key="5">
    <source>
        <dbReference type="PROSITE" id="PS50977"/>
    </source>
</evidence>